<evidence type="ECO:0000256" key="4">
    <source>
        <dbReference type="ARBA" id="ARBA00022723"/>
    </source>
</evidence>
<comment type="pathway">
    <text evidence="10">Porphyrin-containing compound metabolism; heme A biosynthesis; heme A from heme O: step 1/1.</text>
</comment>
<gene>
    <name evidence="13" type="ORF">E1B28_004601</name>
</gene>
<evidence type="ECO:0000256" key="8">
    <source>
        <dbReference type="ARBA" id="ARBA00023133"/>
    </source>
</evidence>
<dbReference type="GO" id="GO:0046872">
    <property type="term" value="F:metal ion binding"/>
    <property type="evidence" value="ECO:0007669"/>
    <property type="project" value="UniProtKB-KW"/>
</dbReference>
<dbReference type="GO" id="GO:0005743">
    <property type="term" value="C:mitochondrial inner membrane"/>
    <property type="evidence" value="ECO:0007669"/>
    <property type="project" value="TreeGrafter"/>
</dbReference>
<evidence type="ECO:0000256" key="6">
    <source>
        <dbReference type="ARBA" id="ARBA00023002"/>
    </source>
</evidence>
<comment type="catalytic activity">
    <reaction evidence="11">
        <text>Fe(II)-heme o + 2 A + H2O = Fe(II)-heme a + 2 AH2</text>
        <dbReference type="Rhea" id="RHEA:63388"/>
        <dbReference type="ChEBI" id="CHEBI:13193"/>
        <dbReference type="ChEBI" id="CHEBI:15377"/>
        <dbReference type="ChEBI" id="CHEBI:17499"/>
        <dbReference type="ChEBI" id="CHEBI:60530"/>
        <dbReference type="ChEBI" id="CHEBI:61715"/>
        <dbReference type="EC" id="1.17.99.9"/>
    </reaction>
    <physiologicalReaction direction="left-to-right" evidence="11">
        <dbReference type="Rhea" id="RHEA:63389"/>
    </physiologicalReaction>
</comment>
<feature type="transmembrane region" description="Helical" evidence="12">
    <location>
        <begin position="314"/>
        <end position="340"/>
    </location>
</feature>
<keyword evidence="6" id="KW-0560">Oxidoreductase</keyword>
<protein>
    <submittedName>
        <fullName evidence="13">Uncharacterized protein</fullName>
    </submittedName>
</protein>
<feature type="transmembrane region" description="Helical" evidence="12">
    <location>
        <begin position="420"/>
        <end position="442"/>
    </location>
</feature>
<dbReference type="PANTHER" id="PTHR23289">
    <property type="entry name" value="CYTOCHROME C OXIDASE ASSEMBLY PROTEIN COX15"/>
    <property type="match status" value="1"/>
</dbReference>
<comment type="subcellular location">
    <subcellularLocation>
        <location evidence="2">Membrane</location>
        <topology evidence="2">Multi-pass membrane protein</topology>
    </subcellularLocation>
</comment>
<evidence type="ECO:0000256" key="12">
    <source>
        <dbReference type="SAM" id="Phobius"/>
    </source>
</evidence>
<evidence type="ECO:0000256" key="10">
    <source>
        <dbReference type="ARBA" id="ARBA00044501"/>
    </source>
</evidence>
<dbReference type="GeneID" id="66073677"/>
<keyword evidence="5 12" id="KW-1133">Transmembrane helix</keyword>
<dbReference type="PANTHER" id="PTHR23289:SF2">
    <property type="entry name" value="CYTOCHROME C OXIDASE ASSEMBLY PROTEIN COX15 HOMOLOG"/>
    <property type="match status" value="1"/>
</dbReference>
<proteinExistence type="inferred from homology"/>
<keyword evidence="4" id="KW-0479">Metal-binding</keyword>
<keyword evidence="7" id="KW-0408">Iron</keyword>
<keyword evidence="8" id="KW-0350">Heme biosynthesis</keyword>
<evidence type="ECO:0000256" key="11">
    <source>
        <dbReference type="ARBA" id="ARBA00048044"/>
    </source>
</evidence>
<organism evidence="13 14">
    <name type="scientific">Marasmius oreades</name>
    <name type="common">fairy-ring Marasmius</name>
    <dbReference type="NCBI Taxonomy" id="181124"/>
    <lineage>
        <taxon>Eukaryota</taxon>
        <taxon>Fungi</taxon>
        <taxon>Dikarya</taxon>
        <taxon>Basidiomycota</taxon>
        <taxon>Agaricomycotina</taxon>
        <taxon>Agaricomycetes</taxon>
        <taxon>Agaricomycetidae</taxon>
        <taxon>Agaricales</taxon>
        <taxon>Marasmiineae</taxon>
        <taxon>Marasmiaceae</taxon>
        <taxon>Marasmius</taxon>
    </lineage>
</organism>
<evidence type="ECO:0000256" key="1">
    <source>
        <dbReference type="ARBA" id="ARBA00001970"/>
    </source>
</evidence>
<dbReference type="KEGG" id="more:E1B28_004601"/>
<feature type="transmembrane region" description="Helical" evidence="12">
    <location>
        <begin position="99"/>
        <end position="119"/>
    </location>
</feature>
<feature type="transmembrane region" description="Helical" evidence="12">
    <location>
        <begin position="214"/>
        <end position="232"/>
    </location>
</feature>
<feature type="transmembrane region" description="Helical" evidence="12">
    <location>
        <begin position="448"/>
        <end position="468"/>
    </location>
</feature>
<dbReference type="RefSeq" id="XP_043013700.1">
    <property type="nucleotide sequence ID" value="XM_043149098.1"/>
</dbReference>
<evidence type="ECO:0000313" key="14">
    <source>
        <dbReference type="Proteomes" id="UP001049176"/>
    </source>
</evidence>
<name>A0A9P8ADE2_9AGAR</name>
<accession>A0A9P8ADE2</accession>
<evidence type="ECO:0000256" key="5">
    <source>
        <dbReference type="ARBA" id="ARBA00022989"/>
    </source>
</evidence>
<feature type="transmembrane region" description="Helical" evidence="12">
    <location>
        <begin position="184"/>
        <end position="202"/>
    </location>
</feature>
<dbReference type="GO" id="GO:0120547">
    <property type="term" value="F:heme A synthase activity"/>
    <property type="evidence" value="ECO:0007669"/>
    <property type="project" value="UniProtKB-EC"/>
</dbReference>
<evidence type="ECO:0000256" key="9">
    <source>
        <dbReference type="ARBA" id="ARBA00023136"/>
    </source>
</evidence>
<evidence type="ECO:0000256" key="3">
    <source>
        <dbReference type="ARBA" id="ARBA00022692"/>
    </source>
</evidence>
<dbReference type="GO" id="GO:0016653">
    <property type="term" value="F:oxidoreductase activity, acting on NAD(P)H, heme protein as acceptor"/>
    <property type="evidence" value="ECO:0007669"/>
    <property type="project" value="TreeGrafter"/>
</dbReference>
<dbReference type="OrthoDB" id="1726137at2759"/>
<feature type="transmembrane region" description="Helical" evidence="12">
    <location>
        <begin position="252"/>
        <end position="277"/>
    </location>
</feature>
<dbReference type="Pfam" id="PF02628">
    <property type="entry name" value="COX15-CtaA"/>
    <property type="match status" value="1"/>
</dbReference>
<keyword evidence="14" id="KW-1185">Reference proteome</keyword>
<dbReference type="GO" id="GO:0006784">
    <property type="term" value="P:heme A biosynthetic process"/>
    <property type="evidence" value="ECO:0007669"/>
    <property type="project" value="InterPro"/>
</dbReference>
<comment type="cofactor">
    <cofactor evidence="1">
        <name>heme b</name>
        <dbReference type="ChEBI" id="CHEBI:60344"/>
    </cofactor>
</comment>
<dbReference type="AlphaFoldDB" id="A0A9P8ADE2"/>
<dbReference type="HAMAP" id="MF_01665">
    <property type="entry name" value="HemeA_synth_type2"/>
    <property type="match status" value="1"/>
</dbReference>
<reference evidence="13" key="1">
    <citation type="journal article" date="2021" name="Genome Biol. Evol.">
        <title>The assembled and annotated genome of the fairy-ring fungus Marasmius oreades.</title>
        <authorList>
            <person name="Hiltunen M."/>
            <person name="Ament-Velasquez S.L."/>
            <person name="Johannesson H."/>
        </authorList>
    </citation>
    <scope>NUCLEOTIDE SEQUENCE</scope>
    <source>
        <strain evidence="13">03SP1</strain>
    </source>
</reference>
<dbReference type="Proteomes" id="UP001049176">
    <property type="component" value="Chromosome 2"/>
</dbReference>
<dbReference type="InterPro" id="IPR003780">
    <property type="entry name" value="COX15/CtaA_fam"/>
</dbReference>
<feature type="transmembrane region" description="Helical" evidence="12">
    <location>
        <begin position="389"/>
        <end position="408"/>
    </location>
</feature>
<evidence type="ECO:0000313" key="13">
    <source>
        <dbReference type="EMBL" id="KAG7097230.1"/>
    </source>
</evidence>
<comment type="caution">
    <text evidence="13">The sequence shown here is derived from an EMBL/GenBank/DDBJ whole genome shotgun (WGS) entry which is preliminary data.</text>
</comment>
<sequence length="492" mass="54266">MTSLLRTTSLLKNSFRCTHYFSNVNQANKTRFIWTATNSTHKQPVSSFPATAKFTSDRKISSLLSRKKVASPLGTCFSSHQAPPLPDTDVPSVLASKSVGIWLMVSSALVYAIIVVGGITRLTESGLSITEWKPITGVLPPLTQHEWEEEFTKYKATPEFKLLNHRFELEDFKQIFFWEWGHRVLGRVIGVAFVGPLAYFALKKRIPKPLATRLGILGLLIGAQGALGWYMVKSGLADSLMETPGAVPRVSQYRLASHLGLAFLLYAGMFGTGISILKENKFVQSTVDKWMGMTASGFNEALKKMPVQAFRARAWVLTTLVFVTAISGAFVAGLDAGLLYNEFPLMGGRLAPPKDELMSPAYAKKADGSDQWWRNIFENPVTVQFDHRVLAMSSYLGVSLLFLRARGLRHVLPPTTLRSMNIALAMVNIQFLLGITTLLHLVPVPLAAAHQAGSVALLTAMIHVLISLRRPSAAAQAWRALRNMKRSPTTQL</sequence>
<evidence type="ECO:0000256" key="2">
    <source>
        <dbReference type="ARBA" id="ARBA00004141"/>
    </source>
</evidence>
<dbReference type="EMBL" id="CM032182">
    <property type="protein sequence ID" value="KAG7097230.1"/>
    <property type="molecule type" value="Genomic_DNA"/>
</dbReference>
<keyword evidence="9 12" id="KW-0472">Membrane</keyword>
<dbReference type="InterPro" id="IPR023754">
    <property type="entry name" value="HemeA_Synthase_type2"/>
</dbReference>
<evidence type="ECO:0000256" key="7">
    <source>
        <dbReference type="ARBA" id="ARBA00023004"/>
    </source>
</evidence>
<keyword evidence="3 12" id="KW-0812">Transmembrane</keyword>